<reference evidence="2" key="1">
    <citation type="submission" date="2022-08" db="UniProtKB">
        <authorList>
            <consortium name="EnsemblMetazoa"/>
        </authorList>
    </citation>
    <scope>IDENTIFICATION</scope>
    <source>
        <strain evidence="2">05x7-T-G4-1.051#20</strain>
    </source>
</reference>
<proteinExistence type="predicted"/>
<keyword evidence="3" id="KW-1185">Reference proteome</keyword>
<dbReference type="EnsemblMetazoa" id="G35192.1">
    <property type="protein sequence ID" value="G35192.1:cds"/>
    <property type="gene ID" value="G35192"/>
</dbReference>
<dbReference type="AlphaFoldDB" id="A0A8W8MNI1"/>
<sequence length="146" mass="16719">MATVDDSDADCSLSKEEMADLDVSVIASSAKKHKRGLKTMKKKNPLIDLNTSVRRKRLNSSLTKKLNLSINSVQKQSLRANNRALAVNLERTKQELRMAVEMNQELRREIQEKDMRIVTLERVSGLRNDEIEEEVLRRVEVVSPDM</sequence>
<evidence type="ECO:0000256" key="1">
    <source>
        <dbReference type="SAM" id="Coils"/>
    </source>
</evidence>
<protein>
    <submittedName>
        <fullName evidence="2">Uncharacterized protein</fullName>
    </submittedName>
</protein>
<organism evidence="2 3">
    <name type="scientific">Magallana gigas</name>
    <name type="common">Pacific oyster</name>
    <name type="synonym">Crassostrea gigas</name>
    <dbReference type="NCBI Taxonomy" id="29159"/>
    <lineage>
        <taxon>Eukaryota</taxon>
        <taxon>Metazoa</taxon>
        <taxon>Spiralia</taxon>
        <taxon>Lophotrochozoa</taxon>
        <taxon>Mollusca</taxon>
        <taxon>Bivalvia</taxon>
        <taxon>Autobranchia</taxon>
        <taxon>Pteriomorphia</taxon>
        <taxon>Ostreida</taxon>
        <taxon>Ostreoidea</taxon>
        <taxon>Ostreidae</taxon>
        <taxon>Magallana</taxon>
    </lineage>
</organism>
<name>A0A8W8MNI1_MAGGI</name>
<dbReference type="Proteomes" id="UP000005408">
    <property type="component" value="Unassembled WGS sequence"/>
</dbReference>
<evidence type="ECO:0000313" key="3">
    <source>
        <dbReference type="Proteomes" id="UP000005408"/>
    </source>
</evidence>
<accession>A0A8W8MNI1</accession>
<keyword evidence="1" id="KW-0175">Coiled coil</keyword>
<feature type="coiled-coil region" evidence="1">
    <location>
        <begin position="75"/>
        <end position="123"/>
    </location>
</feature>
<evidence type="ECO:0000313" key="2">
    <source>
        <dbReference type="EnsemblMetazoa" id="G35192.1:cds"/>
    </source>
</evidence>